<gene>
    <name evidence="4" type="ORF">FWILDA_LOCUS13574</name>
</gene>
<dbReference type="SUPFAM" id="SSF63829">
    <property type="entry name" value="Calcium-dependent phosphotriesterase"/>
    <property type="match status" value="1"/>
</dbReference>
<protein>
    <submittedName>
        <fullName evidence="4">4523_t:CDS:1</fullName>
    </submittedName>
</protein>
<sequence>MIISLASAIDYNKPKTFKASPFITSKDSKFGKLIEGTSINKAGEVFATTFGNKPSQIGHIIPEQTLYHASPRDTTYFNGIRFLPMSKQNEKAGIKNIFLATNLMEKEITKVMEMDDGTTKQETFCKDDSFINPNDLTLSKKTGRIYISGQIWSNNTKVGDGGLWLCQPDGKAMQLLKLERTNGVELSPDENYLYLSEGANRNDNYAISNKIWKFKVDHKTGFVSQKELFVDFEKLDGTQKWEIDGIRTDIKGNLYVTRYLGQKIVTFSPNKKVLFEIDLSFKNPTNLEFAGEYGKTLFIVGQCPDDETKGCVDKFENDIPDYEKAEGKLKRLDEVKSSLRKLNTKIRREKVEEEKEKLEWEKIPSVVG</sequence>
<dbReference type="Proteomes" id="UP001153678">
    <property type="component" value="Unassembled WGS sequence"/>
</dbReference>
<dbReference type="PANTHER" id="PTHR47572:SF4">
    <property type="entry name" value="LACTONASE DRP35"/>
    <property type="match status" value="1"/>
</dbReference>
<evidence type="ECO:0000313" key="5">
    <source>
        <dbReference type="Proteomes" id="UP001153678"/>
    </source>
</evidence>
<dbReference type="Gene3D" id="2.120.10.30">
    <property type="entry name" value="TolB, C-terminal domain"/>
    <property type="match status" value="1"/>
</dbReference>
<name>A0A9W4T0X4_9GLOM</name>
<dbReference type="Pfam" id="PF08450">
    <property type="entry name" value="SGL"/>
    <property type="match status" value="1"/>
</dbReference>
<keyword evidence="5" id="KW-1185">Reference proteome</keyword>
<dbReference type="PANTHER" id="PTHR47572">
    <property type="entry name" value="LIPOPROTEIN-RELATED"/>
    <property type="match status" value="1"/>
</dbReference>
<accession>A0A9W4T0X4</accession>
<dbReference type="OrthoDB" id="423498at2759"/>
<keyword evidence="2" id="KW-0175">Coiled coil</keyword>
<reference evidence="4" key="1">
    <citation type="submission" date="2022-08" db="EMBL/GenBank/DDBJ databases">
        <authorList>
            <person name="Kallberg Y."/>
            <person name="Tangrot J."/>
            <person name="Rosling A."/>
        </authorList>
    </citation>
    <scope>NUCLEOTIDE SEQUENCE</scope>
    <source>
        <strain evidence="4">Wild A</strain>
    </source>
</reference>
<dbReference type="EMBL" id="CAMKVN010005201">
    <property type="protein sequence ID" value="CAI2188427.1"/>
    <property type="molecule type" value="Genomic_DNA"/>
</dbReference>
<evidence type="ECO:0000313" key="4">
    <source>
        <dbReference type="EMBL" id="CAI2188427.1"/>
    </source>
</evidence>
<comment type="caution">
    <text evidence="4">The sequence shown here is derived from an EMBL/GenBank/DDBJ whole genome shotgun (WGS) entry which is preliminary data.</text>
</comment>
<feature type="non-terminal residue" evidence="4">
    <location>
        <position position="368"/>
    </location>
</feature>
<dbReference type="GO" id="GO:0016787">
    <property type="term" value="F:hydrolase activity"/>
    <property type="evidence" value="ECO:0007669"/>
    <property type="project" value="UniProtKB-KW"/>
</dbReference>
<keyword evidence="1" id="KW-0378">Hydrolase</keyword>
<dbReference type="InterPro" id="IPR011042">
    <property type="entry name" value="6-blade_b-propeller_TolB-like"/>
</dbReference>
<dbReference type="AlphaFoldDB" id="A0A9W4T0X4"/>
<evidence type="ECO:0000259" key="3">
    <source>
        <dbReference type="Pfam" id="PF08450"/>
    </source>
</evidence>
<feature type="domain" description="SMP-30/Gluconolactonase/LRE-like region" evidence="3">
    <location>
        <begin position="107"/>
        <end position="300"/>
    </location>
</feature>
<dbReference type="InterPro" id="IPR013658">
    <property type="entry name" value="SGL"/>
</dbReference>
<feature type="coiled-coil region" evidence="2">
    <location>
        <begin position="322"/>
        <end position="361"/>
    </location>
</feature>
<evidence type="ECO:0000256" key="2">
    <source>
        <dbReference type="SAM" id="Coils"/>
    </source>
</evidence>
<dbReference type="InterPro" id="IPR051262">
    <property type="entry name" value="SMP-30/CGR1_Lactonase"/>
</dbReference>
<evidence type="ECO:0000256" key="1">
    <source>
        <dbReference type="ARBA" id="ARBA00022801"/>
    </source>
</evidence>
<organism evidence="4 5">
    <name type="scientific">Funneliformis geosporum</name>
    <dbReference type="NCBI Taxonomy" id="1117311"/>
    <lineage>
        <taxon>Eukaryota</taxon>
        <taxon>Fungi</taxon>
        <taxon>Fungi incertae sedis</taxon>
        <taxon>Mucoromycota</taxon>
        <taxon>Glomeromycotina</taxon>
        <taxon>Glomeromycetes</taxon>
        <taxon>Glomerales</taxon>
        <taxon>Glomeraceae</taxon>
        <taxon>Funneliformis</taxon>
    </lineage>
</organism>
<proteinExistence type="predicted"/>